<evidence type="ECO:0000256" key="12">
    <source>
        <dbReference type="ARBA" id="ARBA00023212"/>
    </source>
</evidence>
<dbReference type="SUPFAM" id="SSF50729">
    <property type="entry name" value="PH domain-like"/>
    <property type="match status" value="1"/>
</dbReference>
<sequence length="1698" mass="191621">MAGASVKVAVRVRPFNSREMSRDSKCIIQMSGSTTTIVNPKQPKETPKSFSFDYSYWSHTSPEDINYASQKQVYRDIGEEMLQHAFEGYNVCIFAYGQTGAGKSYTMMGKQEKDQQGIIPQLCEDLFSRINDTTNDNMSYSVEVSYMEIYCERVRDLLNPKNKGNLRVREHPLLGPYVEDLSKLAVTSYNDIQDLMDSGNKARTVAATNMNETSSRSHAVFNIIFTQKRHDAETNITTEKVSKISLVDLAGSERADSTGAKGTRLKEGANINKSLTTLGKVISALAEMDSGPNKNKKKKKTDFIPYRDSVLTWLLRENLGGNSRTAMVAALSPADINYDETLSTLRYADRAKQIRCNAVINEDPNNKLIRELKDEVTRLRDLLYAQGLGDITDMTNALVGMSPSSSLSALSSRAASVSSLHERILFAPGSEEAIERLKETEKIIAELNETWEEKLRRTEAIRMEREALLAEMGVAMREDGGTLGVFSPKKTPHLVNLNEDPLMSECLLYYIKDGITRVGREDAERRQDIVLSGHFIKEEHCVFRSDSRGGSEAVVTLEPCEGADTYVNGKKVTEPSILRSGNRIIMGKSHVFRFNHPEQARQERERTPCAETPAEPVDWAFAQRELLEKQGIDMKQEMEQRLQELEDQYRREREEATYLLEQQRLDYESKLEALQKQMDSRYYPEVNEEEEEPEDEVQWTERECELALWAFRKWKWYQFTSLRDLLWGNAIFLKEANAISVELKKKVQFQFVLLTDTLYSPLPPDLLPPEAAKDRETRPFPRTIVAVEVQDQKNGATHYWTLEKLRQRLDLMREMYDRAAEVPSSVIEDCDNVVTGGDPFYDRFPWFRLVGRAFVYLSNLLYPVPLVHRVAVVSEKGEVKGFLRVAVQATSADEEAPDYGSGVRQSGTARISFDDQHFEKFQSESCPVVGMSRSGTSQEELRIVEGQGQGADAGPSADEVNNNTCSAAPPEGLLLDSPEKAALDGPLDAALDHLRLGSTFTFRVTVLQASSISAEYADIFCQFNFIHRHDEAFSTEPLKNTGRGPPLGFYHVQNIAVEVTKSFIEYIKSQPIVFEVFGHYQQHPFPPLCKDVLSPLRPSRRHFPRVMPLSKPVPATKLSTLARPCPGPCHCKYDLLVYFEICELEANGDYIPAVVDHRSGMPCMGTFLLHQGIQRRITVTLLHETGSHIHWKEVRELVVGRIRNTPETDESLIDPNILSLNILSSDYIHPAQDDRVSFGNDARTFYQFEAAWDSSMHNSLLLNRVTPYREKIYMTLSAYVEMENCTQPAVITKDFCMVFYSRDAKLPASRSIRNLFGSGSLRASESNRVTGVYELSLCHVADAGSPGMQRRRRRVLDTSVAYVRGEENLAGWRPRSDSLILDHQWELEKLSLLQEVEKTRHYLLLREKLETTQRPGPEAPSPASSEDSGSHVSSSPSSPLSAEGRPSPLEAPSERQRELAVKCLRLLTHTFNREYTHSHVCISASESKLSEMSVTLLRDPSMSPLGAATLTPSSTCPSLVEGRYGAAELRTPQPCSRPASPEPEPVPEADSKKLPSPARAAEADKEPQRLLVPDIQEIRVSPIVSKKGYLHFLEPHTAGWAKRFVVVRRPYAYLYNSDKDAVERFVLNLSTAQVEYSEDQQAMLKTPNTFAVCTEHRGILLQANSDKDMHDWLYAFNPLLAGTIRSKLSRRRSAQMRV</sequence>
<dbReference type="PROSITE" id="PS50067">
    <property type="entry name" value="KINESIN_MOTOR_2"/>
    <property type="match status" value="1"/>
</dbReference>
<dbReference type="PROSITE" id="PS50003">
    <property type="entry name" value="PH_DOMAIN"/>
    <property type="match status" value="1"/>
</dbReference>
<dbReference type="Proteomes" id="UP000261680">
    <property type="component" value="Unplaced"/>
</dbReference>
<evidence type="ECO:0000256" key="4">
    <source>
        <dbReference type="ARBA" id="ARBA00022553"/>
    </source>
</evidence>
<evidence type="ECO:0000256" key="18">
    <source>
        <dbReference type="PROSITE-ProRule" id="PRU00283"/>
    </source>
</evidence>
<dbReference type="GO" id="GO:0010970">
    <property type="term" value="P:transport along microtubule"/>
    <property type="evidence" value="ECO:0007669"/>
    <property type="project" value="UniProtKB-ARBA"/>
</dbReference>
<dbReference type="FunFam" id="2.30.29.30:FF:000023">
    <property type="entry name" value="Kinesin family member 1B"/>
    <property type="match status" value="1"/>
</dbReference>
<dbReference type="GO" id="GO:0005874">
    <property type="term" value="C:microtubule"/>
    <property type="evidence" value="ECO:0007669"/>
    <property type="project" value="UniProtKB-KW"/>
</dbReference>
<comment type="subcellular location">
    <subcellularLocation>
        <location evidence="1">Cytoplasm</location>
        <location evidence="1">Cytoskeleton</location>
    </subcellularLocation>
    <subcellularLocation>
        <location evidence="2">Cytoplasmic vesicle</location>
        <location evidence="2">Secretory vesicle membrane</location>
    </subcellularLocation>
    <subcellularLocation>
        <location evidence="15">Synapse</location>
    </subcellularLocation>
</comment>
<keyword evidence="6 18" id="KW-0547">Nucleotide-binding</keyword>
<dbReference type="GO" id="GO:0030658">
    <property type="term" value="C:transport vesicle membrane"/>
    <property type="evidence" value="ECO:0007669"/>
    <property type="project" value="UniProtKB-SubCell"/>
</dbReference>
<dbReference type="CDD" id="cd01365">
    <property type="entry name" value="KISc_KIF1A_KIF1B"/>
    <property type="match status" value="1"/>
</dbReference>
<evidence type="ECO:0000313" key="25">
    <source>
        <dbReference type="RefSeq" id="XP_040494172.1"/>
    </source>
</evidence>
<name>A0A8M1GHF2_URSMA</name>
<comment type="similarity">
    <text evidence="18">Belongs to the TRAFAC class myosin-kinesin ATPase superfamily. Kinesin family.</text>
</comment>
<gene>
    <name evidence="25" type="primary">KIF1A</name>
</gene>
<dbReference type="CTD" id="547"/>
<dbReference type="GO" id="GO:0008017">
    <property type="term" value="F:microtubule binding"/>
    <property type="evidence" value="ECO:0007669"/>
    <property type="project" value="InterPro"/>
</dbReference>
<organism evidence="24 25">
    <name type="scientific">Ursus maritimus</name>
    <name type="common">Polar bear</name>
    <name type="synonym">Thalarctos maritimus</name>
    <dbReference type="NCBI Taxonomy" id="29073"/>
    <lineage>
        <taxon>Eukaryota</taxon>
        <taxon>Metazoa</taxon>
        <taxon>Chordata</taxon>
        <taxon>Craniata</taxon>
        <taxon>Vertebrata</taxon>
        <taxon>Euteleostomi</taxon>
        <taxon>Mammalia</taxon>
        <taxon>Eutheria</taxon>
        <taxon>Laurasiatheria</taxon>
        <taxon>Carnivora</taxon>
        <taxon>Caniformia</taxon>
        <taxon>Ursidae</taxon>
        <taxon>Ursus</taxon>
    </lineage>
</organism>
<keyword evidence="12" id="KW-0206">Cytoskeleton</keyword>
<dbReference type="SMART" id="SM00233">
    <property type="entry name" value="PH"/>
    <property type="match status" value="1"/>
</dbReference>
<feature type="domain" description="Kinesin motor" evidence="23">
    <location>
        <begin position="5"/>
        <end position="354"/>
    </location>
</feature>
<evidence type="ECO:0000256" key="6">
    <source>
        <dbReference type="ARBA" id="ARBA00022741"/>
    </source>
</evidence>
<evidence type="ECO:0000256" key="1">
    <source>
        <dbReference type="ARBA" id="ARBA00004245"/>
    </source>
</evidence>
<dbReference type="InterPro" id="IPR001752">
    <property type="entry name" value="Kinesin_motor_dom"/>
</dbReference>
<dbReference type="FunFam" id="3.40.850.10:FF:000004">
    <property type="entry name" value="Kinesin-like protein isoform 2"/>
    <property type="match status" value="1"/>
</dbReference>
<evidence type="ECO:0000259" key="22">
    <source>
        <dbReference type="PROSITE" id="PS50006"/>
    </source>
</evidence>
<dbReference type="Pfam" id="PF00225">
    <property type="entry name" value="Kinesin"/>
    <property type="match status" value="1"/>
</dbReference>
<protein>
    <recommendedName>
        <fullName evidence="17">plus-end-directed kinesin ATPase</fullName>
        <ecNumber evidence="17">5.6.1.3</ecNumber>
    </recommendedName>
</protein>
<dbReference type="InterPro" id="IPR000253">
    <property type="entry name" value="FHA_dom"/>
</dbReference>
<evidence type="ECO:0000256" key="16">
    <source>
        <dbReference type="ARBA" id="ARBA00050273"/>
    </source>
</evidence>
<evidence type="ECO:0000256" key="11">
    <source>
        <dbReference type="ARBA" id="ARBA00023175"/>
    </source>
</evidence>
<evidence type="ECO:0000256" key="17">
    <source>
        <dbReference type="ARBA" id="ARBA00066390"/>
    </source>
</evidence>
<accession>A0A8M1GHF2</accession>
<dbReference type="InterPro" id="IPR008984">
    <property type="entry name" value="SMAD_FHA_dom_sf"/>
</dbReference>
<keyword evidence="24" id="KW-1185">Reference proteome</keyword>
<dbReference type="Gene3D" id="2.60.200.20">
    <property type="match status" value="1"/>
</dbReference>
<dbReference type="GO" id="GO:0008574">
    <property type="term" value="F:plus-end-directed microtubule motor activity"/>
    <property type="evidence" value="ECO:0007669"/>
    <property type="project" value="UniProtKB-EC"/>
</dbReference>
<evidence type="ECO:0000256" key="2">
    <source>
        <dbReference type="ARBA" id="ARBA00004250"/>
    </source>
</evidence>
<dbReference type="EC" id="5.6.1.3" evidence="17"/>
<evidence type="ECO:0000256" key="5">
    <source>
        <dbReference type="ARBA" id="ARBA00022701"/>
    </source>
</evidence>
<evidence type="ECO:0000313" key="24">
    <source>
        <dbReference type="Proteomes" id="UP000261680"/>
    </source>
</evidence>
<feature type="region of interest" description="Disordered" evidence="20">
    <location>
        <begin position="1408"/>
        <end position="1454"/>
    </location>
</feature>
<evidence type="ECO:0000256" key="15">
    <source>
        <dbReference type="ARBA" id="ARBA00034103"/>
    </source>
</evidence>
<dbReference type="InterPro" id="IPR036961">
    <property type="entry name" value="Kinesin_motor_dom_sf"/>
</dbReference>
<dbReference type="SMART" id="SM00129">
    <property type="entry name" value="KISc"/>
    <property type="match status" value="1"/>
</dbReference>
<feature type="domain" description="PH" evidence="21">
    <location>
        <begin position="1583"/>
        <end position="1681"/>
    </location>
</feature>
<evidence type="ECO:0000256" key="19">
    <source>
        <dbReference type="SAM" id="Coils"/>
    </source>
</evidence>
<dbReference type="Gene3D" id="3.40.850.10">
    <property type="entry name" value="Kinesin motor domain"/>
    <property type="match status" value="1"/>
</dbReference>
<dbReference type="Pfam" id="PF12473">
    <property type="entry name" value="DUF3694"/>
    <property type="match status" value="1"/>
</dbReference>
<evidence type="ECO:0000256" key="9">
    <source>
        <dbReference type="ARBA" id="ARBA00023054"/>
    </source>
</evidence>
<keyword evidence="10" id="KW-0472">Membrane</keyword>
<dbReference type="SMART" id="SM00240">
    <property type="entry name" value="FHA"/>
    <property type="match status" value="1"/>
</dbReference>
<dbReference type="SUPFAM" id="SSF49879">
    <property type="entry name" value="SMAD/FHA domain"/>
    <property type="match status" value="1"/>
</dbReference>
<dbReference type="InterPro" id="IPR049780">
    <property type="entry name" value="PH_KIFIA_KIFIB"/>
</dbReference>
<evidence type="ECO:0000256" key="7">
    <source>
        <dbReference type="ARBA" id="ARBA00022840"/>
    </source>
</evidence>
<dbReference type="InterPro" id="IPR022140">
    <property type="entry name" value="Kinesin-like_KIF1-typ"/>
</dbReference>
<dbReference type="Pfam" id="PF00498">
    <property type="entry name" value="FHA"/>
    <property type="match status" value="1"/>
</dbReference>
<evidence type="ECO:0000259" key="23">
    <source>
        <dbReference type="PROSITE" id="PS50067"/>
    </source>
</evidence>
<dbReference type="Gene3D" id="2.30.29.30">
    <property type="entry name" value="Pleckstrin-homology domain (PH domain)/Phosphotyrosine-binding domain (PTB)"/>
    <property type="match status" value="1"/>
</dbReference>
<dbReference type="InterPro" id="IPR049779">
    <property type="entry name" value="FHA_KIF1A"/>
</dbReference>
<dbReference type="CDD" id="cd01233">
    <property type="entry name" value="PH_KIFIA_KIFIB"/>
    <property type="match status" value="1"/>
</dbReference>
<dbReference type="InterPro" id="IPR019821">
    <property type="entry name" value="Kinesin_motor_CS"/>
</dbReference>
<dbReference type="PRINTS" id="PR00380">
    <property type="entry name" value="KINESINHEAVY"/>
</dbReference>
<keyword evidence="14" id="KW-0968">Cytoplasmic vesicle</keyword>
<evidence type="ECO:0000256" key="13">
    <source>
        <dbReference type="ARBA" id="ARBA00023235"/>
    </source>
</evidence>
<dbReference type="InterPro" id="IPR022164">
    <property type="entry name" value="Kinesin-like"/>
</dbReference>
<evidence type="ECO:0000256" key="10">
    <source>
        <dbReference type="ARBA" id="ARBA00023136"/>
    </source>
</evidence>
<evidence type="ECO:0000256" key="8">
    <source>
        <dbReference type="ARBA" id="ARBA00023018"/>
    </source>
</evidence>
<feature type="coiled-coil region" evidence="19">
    <location>
        <begin position="628"/>
        <end position="662"/>
    </location>
</feature>
<dbReference type="GO" id="GO:0005524">
    <property type="term" value="F:ATP binding"/>
    <property type="evidence" value="ECO:0007669"/>
    <property type="project" value="UniProtKB-UniRule"/>
</dbReference>
<keyword evidence="3" id="KW-0963">Cytoplasm</keyword>
<reference evidence="25" key="1">
    <citation type="submission" date="2025-08" db="UniProtKB">
        <authorList>
            <consortium name="RefSeq"/>
        </authorList>
    </citation>
    <scope>IDENTIFICATION</scope>
    <source>
        <tissue evidence="25">Whole blood</tissue>
    </source>
</reference>
<dbReference type="FunFam" id="2.60.200.20:FF:000001">
    <property type="entry name" value="Kinesin family member 1B"/>
    <property type="match status" value="1"/>
</dbReference>
<evidence type="ECO:0000256" key="20">
    <source>
        <dbReference type="SAM" id="MobiDB-lite"/>
    </source>
</evidence>
<dbReference type="Pfam" id="PF16183">
    <property type="entry name" value="Kinesin_assoc"/>
    <property type="match status" value="1"/>
</dbReference>
<keyword evidence="13" id="KW-0413">Isomerase</keyword>
<keyword evidence="9 19" id="KW-0175">Coiled coil</keyword>
<feature type="binding site" evidence="18">
    <location>
        <begin position="97"/>
        <end position="104"/>
    </location>
    <ligand>
        <name>ATP</name>
        <dbReference type="ChEBI" id="CHEBI:30616"/>
    </ligand>
</feature>
<keyword evidence="4" id="KW-0597">Phosphoprotein</keyword>
<proteinExistence type="inferred from homology"/>
<keyword evidence="5" id="KW-0493">Microtubule</keyword>
<dbReference type="InterPro" id="IPR001849">
    <property type="entry name" value="PH_domain"/>
</dbReference>
<evidence type="ECO:0000256" key="14">
    <source>
        <dbReference type="ARBA" id="ARBA00023329"/>
    </source>
</evidence>
<keyword evidence="7 18" id="KW-0067">ATP-binding</keyword>
<feature type="domain" description="FHA" evidence="22">
    <location>
        <begin position="516"/>
        <end position="572"/>
    </location>
</feature>
<dbReference type="PROSITE" id="PS00411">
    <property type="entry name" value="KINESIN_MOTOR_1"/>
    <property type="match status" value="1"/>
</dbReference>
<comment type="catalytic activity">
    <reaction evidence="16">
        <text>ATP + H2O + a kinesin associated with a microtubule at position (n) = ADP + phosphate a kinesin associated with a microtubule at position (n+1, toward the plus end).</text>
        <dbReference type="EC" id="5.6.1.3"/>
    </reaction>
</comment>
<dbReference type="InterPro" id="IPR032405">
    <property type="entry name" value="Kinesin_assoc"/>
</dbReference>
<feature type="coiled-coil region" evidence="19">
    <location>
        <begin position="430"/>
        <end position="457"/>
    </location>
</feature>
<dbReference type="GeneID" id="103662814"/>
<dbReference type="InterPro" id="IPR011993">
    <property type="entry name" value="PH-like_dom_sf"/>
</dbReference>
<evidence type="ECO:0000256" key="3">
    <source>
        <dbReference type="ARBA" id="ARBA00022490"/>
    </source>
</evidence>
<dbReference type="PROSITE" id="PS50006">
    <property type="entry name" value="FHA_DOMAIN"/>
    <property type="match status" value="1"/>
</dbReference>
<dbReference type="Pfam" id="PF12423">
    <property type="entry name" value="KIF1B"/>
    <property type="match status" value="1"/>
</dbReference>
<keyword evidence="11 18" id="KW-0505">Motor protein</keyword>
<dbReference type="PANTHER" id="PTHR47117">
    <property type="entry name" value="STAR-RELATED LIPID TRANSFER PROTEIN 9"/>
    <property type="match status" value="1"/>
</dbReference>
<dbReference type="SUPFAM" id="SSF52540">
    <property type="entry name" value="P-loop containing nucleoside triphosphate hydrolases"/>
    <property type="match status" value="1"/>
</dbReference>
<dbReference type="Pfam" id="PF00169">
    <property type="entry name" value="PH"/>
    <property type="match status" value="1"/>
</dbReference>
<dbReference type="InterPro" id="IPR027417">
    <property type="entry name" value="P-loop_NTPase"/>
</dbReference>
<dbReference type="Gene3D" id="6.10.250.2520">
    <property type="match status" value="1"/>
</dbReference>
<feature type="compositionally biased region" description="Low complexity" evidence="20">
    <location>
        <begin position="1421"/>
        <end position="1441"/>
    </location>
</feature>
<evidence type="ECO:0000259" key="21">
    <source>
        <dbReference type="PROSITE" id="PS50003"/>
    </source>
</evidence>
<keyword evidence="8" id="KW-0770">Synapse</keyword>
<dbReference type="GO" id="GO:0045202">
    <property type="term" value="C:synapse"/>
    <property type="evidence" value="ECO:0007669"/>
    <property type="project" value="UniProtKB-SubCell"/>
</dbReference>
<dbReference type="RefSeq" id="XP_040494172.1">
    <property type="nucleotide sequence ID" value="XM_040638238.1"/>
</dbReference>
<dbReference type="PANTHER" id="PTHR47117:SF2">
    <property type="entry name" value="KINESIN-LIKE PROTEIN KIF1A ISOFORM X1"/>
    <property type="match status" value="1"/>
</dbReference>
<dbReference type="CDD" id="cd22726">
    <property type="entry name" value="FHA_KIF1A"/>
    <property type="match status" value="1"/>
</dbReference>
<feature type="region of interest" description="Disordered" evidence="20">
    <location>
        <begin position="1529"/>
        <end position="1568"/>
    </location>
</feature>